<dbReference type="PROSITE" id="PS50043">
    <property type="entry name" value="HTH_LUXR_2"/>
    <property type="match status" value="1"/>
</dbReference>
<dbReference type="InterPro" id="IPR011006">
    <property type="entry name" value="CheY-like_superfamily"/>
</dbReference>
<dbReference type="PROSITE" id="PS50110">
    <property type="entry name" value="RESPONSE_REGULATORY"/>
    <property type="match status" value="1"/>
</dbReference>
<dbReference type="CDD" id="cd06170">
    <property type="entry name" value="LuxR_C_like"/>
    <property type="match status" value="1"/>
</dbReference>
<dbReference type="RefSeq" id="WP_371437601.1">
    <property type="nucleotide sequence ID" value="NZ_JBHSRS010000083.1"/>
</dbReference>
<evidence type="ECO:0000256" key="1">
    <source>
        <dbReference type="ARBA" id="ARBA00022553"/>
    </source>
</evidence>
<dbReference type="Pfam" id="PF00072">
    <property type="entry name" value="Response_reg"/>
    <property type="match status" value="1"/>
</dbReference>
<dbReference type="PROSITE" id="PS00622">
    <property type="entry name" value="HTH_LUXR_1"/>
    <property type="match status" value="1"/>
</dbReference>
<dbReference type="PRINTS" id="PR00038">
    <property type="entry name" value="HTHLUXR"/>
</dbReference>
<sequence length="225" mass="24506">MNISSDLPTMSTITRIILAEDHALMRDGLKMLLSTQPGFEVVAETGDGRAVDALVRQFSPQLLLLDLGLPGLHGVDIAAALKAEFAESIKVLVLTGDLQPHSVRQALAAGADGYVHKSEDSAELLQAVHAVLAGRQYVSRNIAAVFLPRSLRLDAARDELVATPREREIMSLVARGLSNREIAELLLISVLTVRTHRQNLMEKFSLRNAAEITAYAVQRGYYTPS</sequence>
<evidence type="ECO:0000313" key="7">
    <source>
        <dbReference type="Proteomes" id="UP001596270"/>
    </source>
</evidence>
<dbReference type="SMART" id="SM00421">
    <property type="entry name" value="HTH_LUXR"/>
    <property type="match status" value="1"/>
</dbReference>
<dbReference type="InterPro" id="IPR058245">
    <property type="entry name" value="NreC/VraR/RcsB-like_REC"/>
</dbReference>
<accession>A0ABW1U1D3</accession>
<dbReference type="InterPro" id="IPR000792">
    <property type="entry name" value="Tscrpt_reg_LuxR_C"/>
</dbReference>
<reference evidence="7" key="1">
    <citation type="journal article" date="2019" name="Int. J. Syst. Evol. Microbiol.">
        <title>The Global Catalogue of Microorganisms (GCM) 10K type strain sequencing project: providing services to taxonomists for standard genome sequencing and annotation.</title>
        <authorList>
            <consortium name="The Broad Institute Genomics Platform"/>
            <consortium name="The Broad Institute Genome Sequencing Center for Infectious Disease"/>
            <person name="Wu L."/>
            <person name="Ma J."/>
        </authorList>
    </citation>
    <scope>NUCLEOTIDE SEQUENCE [LARGE SCALE GENOMIC DNA]</scope>
    <source>
        <strain evidence="7">CCUG 39402</strain>
    </source>
</reference>
<protein>
    <submittedName>
        <fullName evidence="6">Response regulator</fullName>
    </submittedName>
</protein>
<comment type="caution">
    <text evidence="6">The sequence shown here is derived from an EMBL/GenBank/DDBJ whole genome shotgun (WGS) entry which is preliminary data.</text>
</comment>
<dbReference type="Proteomes" id="UP001596270">
    <property type="component" value="Unassembled WGS sequence"/>
</dbReference>
<gene>
    <name evidence="6" type="ORF">ACFQND_19250</name>
</gene>
<proteinExistence type="predicted"/>
<evidence type="ECO:0000313" key="6">
    <source>
        <dbReference type="EMBL" id="MFC6283368.1"/>
    </source>
</evidence>
<dbReference type="SMART" id="SM00448">
    <property type="entry name" value="REC"/>
    <property type="match status" value="1"/>
</dbReference>
<keyword evidence="7" id="KW-1185">Reference proteome</keyword>
<feature type="domain" description="Response regulatory" evidence="5">
    <location>
        <begin position="15"/>
        <end position="132"/>
    </location>
</feature>
<evidence type="ECO:0000259" key="4">
    <source>
        <dbReference type="PROSITE" id="PS50043"/>
    </source>
</evidence>
<dbReference type="CDD" id="cd17535">
    <property type="entry name" value="REC_NarL-like"/>
    <property type="match status" value="1"/>
</dbReference>
<dbReference type="InterPro" id="IPR016032">
    <property type="entry name" value="Sig_transdc_resp-reg_C-effctor"/>
</dbReference>
<dbReference type="Gene3D" id="3.40.50.2300">
    <property type="match status" value="1"/>
</dbReference>
<dbReference type="PANTHER" id="PTHR43214">
    <property type="entry name" value="TWO-COMPONENT RESPONSE REGULATOR"/>
    <property type="match status" value="1"/>
</dbReference>
<feature type="domain" description="HTH luxR-type" evidence="4">
    <location>
        <begin position="155"/>
        <end position="220"/>
    </location>
</feature>
<feature type="modified residue" description="4-aspartylphosphate" evidence="3">
    <location>
        <position position="66"/>
    </location>
</feature>
<dbReference type="EMBL" id="JBHSRS010000083">
    <property type="protein sequence ID" value="MFC6283368.1"/>
    <property type="molecule type" value="Genomic_DNA"/>
</dbReference>
<dbReference type="InterPro" id="IPR001789">
    <property type="entry name" value="Sig_transdc_resp-reg_receiver"/>
</dbReference>
<dbReference type="SUPFAM" id="SSF52172">
    <property type="entry name" value="CheY-like"/>
    <property type="match status" value="1"/>
</dbReference>
<dbReference type="PANTHER" id="PTHR43214:SF43">
    <property type="entry name" value="TWO-COMPONENT RESPONSE REGULATOR"/>
    <property type="match status" value="1"/>
</dbReference>
<organism evidence="6 7">
    <name type="scientific">Polaromonas aquatica</name>
    <dbReference type="NCBI Taxonomy" id="332657"/>
    <lineage>
        <taxon>Bacteria</taxon>
        <taxon>Pseudomonadati</taxon>
        <taxon>Pseudomonadota</taxon>
        <taxon>Betaproteobacteria</taxon>
        <taxon>Burkholderiales</taxon>
        <taxon>Comamonadaceae</taxon>
        <taxon>Polaromonas</taxon>
    </lineage>
</organism>
<evidence type="ECO:0000256" key="2">
    <source>
        <dbReference type="ARBA" id="ARBA00023125"/>
    </source>
</evidence>
<dbReference type="SUPFAM" id="SSF46894">
    <property type="entry name" value="C-terminal effector domain of the bipartite response regulators"/>
    <property type="match status" value="1"/>
</dbReference>
<keyword evidence="2" id="KW-0238">DNA-binding</keyword>
<dbReference type="Pfam" id="PF00196">
    <property type="entry name" value="GerE"/>
    <property type="match status" value="1"/>
</dbReference>
<evidence type="ECO:0000256" key="3">
    <source>
        <dbReference type="PROSITE-ProRule" id="PRU00169"/>
    </source>
</evidence>
<name>A0ABW1U1D3_9BURK</name>
<evidence type="ECO:0000259" key="5">
    <source>
        <dbReference type="PROSITE" id="PS50110"/>
    </source>
</evidence>
<dbReference type="InterPro" id="IPR039420">
    <property type="entry name" value="WalR-like"/>
</dbReference>
<keyword evidence="1 3" id="KW-0597">Phosphoprotein</keyword>